<feature type="compositionally biased region" description="Basic and acidic residues" evidence="1">
    <location>
        <begin position="44"/>
        <end position="60"/>
    </location>
</feature>
<reference evidence="3" key="1">
    <citation type="journal article" date="2019" name="Int. J. Syst. Evol. Microbiol.">
        <title>The Global Catalogue of Microorganisms (GCM) 10K type strain sequencing project: providing services to taxonomists for standard genome sequencing and annotation.</title>
        <authorList>
            <consortium name="The Broad Institute Genomics Platform"/>
            <consortium name="The Broad Institute Genome Sequencing Center for Infectious Disease"/>
            <person name="Wu L."/>
            <person name="Ma J."/>
        </authorList>
    </citation>
    <scope>NUCLEOTIDE SEQUENCE [LARGE SCALE GENOMIC DNA]</scope>
    <source>
        <strain evidence="3">CCUG 58127</strain>
    </source>
</reference>
<dbReference type="RefSeq" id="WP_382398976.1">
    <property type="nucleotide sequence ID" value="NZ_JBHSWH010000001.1"/>
</dbReference>
<keyword evidence="3" id="KW-1185">Reference proteome</keyword>
<gene>
    <name evidence="2" type="ORF">ACFQDH_04765</name>
</gene>
<protein>
    <submittedName>
        <fullName evidence="2">Uncharacterized protein</fullName>
    </submittedName>
</protein>
<name>A0ABW2ACJ2_9MICO</name>
<proteinExistence type="predicted"/>
<comment type="caution">
    <text evidence="2">The sequence shown here is derived from an EMBL/GenBank/DDBJ whole genome shotgun (WGS) entry which is preliminary data.</text>
</comment>
<feature type="region of interest" description="Disordered" evidence="1">
    <location>
        <begin position="35"/>
        <end position="60"/>
    </location>
</feature>
<sequence>MTQGAFIESLLDQREEADFWQAVEALDPAEVRQALADDGDEPSDDYRAEDAGLDRDEQGE</sequence>
<evidence type="ECO:0000313" key="2">
    <source>
        <dbReference type="EMBL" id="MFC6704598.1"/>
    </source>
</evidence>
<organism evidence="2 3">
    <name type="scientific">Flexivirga alba</name>
    <dbReference type="NCBI Taxonomy" id="702742"/>
    <lineage>
        <taxon>Bacteria</taxon>
        <taxon>Bacillati</taxon>
        <taxon>Actinomycetota</taxon>
        <taxon>Actinomycetes</taxon>
        <taxon>Micrococcales</taxon>
        <taxon>Dermacoccaceae</taxon>
        <taxon>Flexivirga</taxon>
    </lineage>
</organism>
<dbReference type="Proteomes" id="UP001596298">
    <property type="component" value="Unassembled WGS sequence"/>
</dbReference>
<accession>A0ABW2ACJ2</accession>
<evidence type="ECO:0000256" key="1">
    <source>
        <dbReference type="SAM" id="MobiDB-lite"/>
    </source>
</evidence>
<dbReference type="EMBL" id="JBHSWH010000001">
    <property type="protein sequence ID" value="MFC6704598.1"/>
    <property type="molecule type" value="Genomic_DNA"/>
</dbReference>
<evidence type="ECO:0000313" key="3">
    <source>
        <dbReference type="Proteomes" id="UP001596298"/>
    </source>
</evidence>